<dbReference type="PATRIC" id="fig|66969.6.peg.243"/>
<feature type="transmembrane region" description="Helical" evidence="6">
    <location>
        <begin position="241"/>
        <end position="260"/>
    </location>
</feature>
<dbReference type="GO" id="GO:0005886">
    <property type="term" value="C:plasma membrane"/>
    <property type="evidence" value="ECO:0007669"/>
    <property type="project" value="UniProtKB-SubCell"/>
</dbReference>
<protein>
    <submittedName>
        <fullName evidence="7">Polysaccharide biosynthesis protein</fullName>
    </submittedName>
</protein>
<sequence length="427" mass="48511">MLNFKKNVSIYVLGNIGVAMIPFFLLPILTRYLSPEEYGNVAIFITLISLLNPIIGFNVHSGLSKRWFDQDVFKISEYLFSCVLILIISTLFVLVLIFCAKNALVQITGIDPFWMYCVVVVAFFAFLIQLRLVIWQVQEKPKPYIIFQFFLGLINFSLSIVLTIFLLKSYQGRLVGYTVTTIIFGLMSYFSLNREFRFSLKINFEYMKDALSFGLPLIPHVIGAMLMLTIDRMIVNYKLGATSAGLYMVAVQIALGFNLLNESFNKAFVPKLFAILKENDFSKKIAIIRMTYYYFGLLLLAPLFSVLLGPSIILFLAGPNYIEAASVLNWLILMQALHGMYYLVTSYLHYECKTYVISIITISCGVVSIFLTFLVIETWGLVGASVGSAFGMLLEFLITWGVAANVHPMPWTSVFRFKKADYKKVEL</sequence>
<feature type="transmembrane region" description="Helical" evidence="6">
    <location>
        <begin position="355"/>
        <end position="376"/>
    </location>
</feature>
<keyword evidence="8" id="KW-1185">Reference proteome</keyword>
<keyword evidence="3 6" id="KW-0812">Transmembrane</keyword>
<name>A0A0W1AN04_9GAMM</name>
<dbReference type="STRING" id="66969.Lwal_0219"/>
<accession>A0A0W1AN04</accession>
<evidence type="ECO:0000313" key="7">
    <source>
        <dbReference type="EMBL" id="KTD82741.1"/>
    </source>
</evidence>
<feature type="transmembrane region" description="Helical" evidence="6">
    <location>
        <begin position="38"/>
        <end position="57"/>
    </location>
</feature>
<feature type="transmembrane region" description="Helical" evidence="6">
    <location>
        <begin position="213"/>
        <end position="235"/>
    </location>
</feature>
<dbReference type="OrthoDB" id="9815248at2"/>
<reference evidence="7 8" key="1">
    <citation type="submission" date="2015-11" db="EMBL/GenBank/DDBJ databases">
        <title>Genomic analysis of 38 Legionella species identifies large and diverse effector repertoires.</title>
        <authorList>
            <person name="Burstein D."/>
            <person name="Amaro F."/>
            <person name="Zusman T."/>
            <person name="Lifshitz Z."/>
            <person name="Cohen O."/>
            <person name="Gilbert J.A."/>
            <person name="Pupko T."/>
            <person name="Shuman H.A."/>
            <person name="Segal G."/>
        </authorList>
    </citation>
    <scope>NUCLEOTIDE SEQUENCE [LARGE SCALE GENOMIC DNA]</scope>
    <source>
        <strain evidence="7 8">ATCC 51914</strain>
    </source>
</reference>
<dbReference type="EMBL" id="LNZB01000006">
    <property type="protein sequence ID" value="KTD82741.1"/>
    <property type="molecule type" value="Genomic_DNA"/>
</dbReference>
<keyword evidence="4 6" id="KW-1133">Transmembrane helix</keyword>
<feature type="transmembrane region" description="Helical" evidence="6">
    <location>
        <begin position="174"/>
        <end position="192"/>
    </location>
</feature>
<evidence type="ECO:0000256" key="5">
    <source>
        <dbReference type="ARBA" id="ARBA00023136"/>
    </source>
</evidence>
<dbReference type="PANTHER" id="PTHR30250:SF11">
    <property type="entry name" value="O-ANTIGEN TRANSPORTER-RELATED"/>
    <property type="match status" value="1"/>
</dbReference>
<dbReference type="Proteomes" id="UP000054729">
    <property type="component" value="Unassembled WGS sequence"/>
</dbReference>
<evidence type="ECO:0000313" key="8">
    <source>
        <dbReference type="Proteomes" id="UP000054729"/>
    </source>
</evidence>
<evidence type="ECO:0000256" key="6">
    <source>
        <dbReference type="SAM" id="Phobius"/>
    </source>
</evidence>
<feature type="transmembrane region" description="Helical" evidence="6">
    <location>
        <begin position="382"/>
        <end position="406"/>
    </location>
</feature>
<comment type="subcellular location">
    <subcellularLocation>
        <location evidence="1">Cell membrane</location>
        <topology evidence="1">Multi-pass membrane protein</topology>
    </subcellularLocation>
</comment>
<feature type="transmembrane region" description="Helical" evidence="6">
    <location>
        <begin position="292"/>
        <end position="318"/>
    </location>
</feature>
<comment type="caution">
    <text evidence="7">The sequence shown here is derived from an EMBL/GenBank/DDBJ whole genome shotgun (WGS) entry which is preliminary data.</text>
</comment>
<organism evidence="7 8">
    <name type="scientific">Legionella waltersii</name>
    <dbReference type="NCBI Taxonomy" id="66969"/>
    <lineage>
        <taxon>Bacteria</taxon>
        <taxon>Pseudomonadati</taxon>
        <taxon>Pseudomonadota</taxon>
        <taxon>Gammaproteobacteria</taxon>
        <taxon>Legionellales</taxon>
        <taxon>Legionellaceae</taxon>
        <taxon>Legionella</taxon>
    </lineage>
</organism>
<feature type="transmembrane region" description="Helical" evidence="6">
    <location>
        <begin position="12"/>
        <end position="32"/>
    </location>
</feature>
<feature type="transmembrane region" description="Helical" evidence="6">
    <location>
        <begin position="324"/>
        <end position="343"/>
    </location>
</feature>
<feature type="transmembrane region" description="Helical" evidence="6">
    <location>
        <begin position="113"/>
        <end position="134"/>
    </location>
</feature>
<dbReference type="InterPro" id="IPR002797">
    <property type="entry name" value="Polysacc_synth"/>
</dbReference>
<evidence type="ECO:0000256" key="3">
    <source>
        <dbReference type="ARBA" id="ARBA00022692"/>
    </source>
</evidence>
<dbReference type="RefSeq" id="WP_058479089.1">
    <property type="nucleotide sequence ID" value="NZ_CAAAIQ010000003.1"/>
</dbReference>
<keyword evidence="2" id="KW-1003">Cell membrane</keyword>
<feature type="transmembrane region" description="Helical" evidence="6">
    <location>
        <begin position="78"/>
        <end position="98"/>
    </location>
</feature>
<gene>
    <name evidence="7" type="ORF">Lwal_0219</name>
</gene>
<dbReference type="AlphaFoldDB" id="A0A0W1AN04"/>
<dbReference type="InterPro" id="IPR050833">
    <property type="entry name" value="Poly_Biosynth_Transport"/>
</dbReference>
<dbReference type="PANTHER" id="PTHR30250">
    <property type="entry name" value="PST FAMILY PREDICTED COLANIC ACID TRANSPORTER"/>
    <property type="match status" value="1"/>
</dbReference>
<dbReference type="Pfam" id="PF01943">
    <property type="entry name" value="Polysacc_synt"/>
    <property type="match status" value="1"/>
</dbReference>
<evidence type="ECO:0000256" key="1">
    <source>
        <dbReference type="ARBA" id="ARBA00004651"/>
    </source>
</evidence>
<evidence type="ECO:0000256" key="4">
    <source>
        <dbReference type="ARBA" id="ARBA00022989"/>
    </source>
</evidence>
<feature type="transmembrane region" description="Helical" evidence="6">
    <location>
        <begin position="146"/>
        <end position="168"/>
    </location>
</feature>
<evidence type="ECO:0000256" key="2">
    <source>
        <dbReference type="ARBA" id="ARBA00022475"/>
    </source>
</evidence>
<keyword evidence="5 6" id="KW-0472">Membrane</keyword>
<proteinExistence type="predicted"/>